<protein>
    <recommendedName>
        <fullName evidence="6">Cysteine desulfurase</fullName>
        <ecNumber evidence="5">2.8.1.7</ecNumber>
    </recommendedName>
    <alternativeName>
        <fullName evidence="7">Probable cysteine desulfurase</fullName>
    </alternativeName>
</protein>
<accession>A0A369T797</accession>
<evidence type="ECO:0000256" key="5">
    <source>
        <dbReference type="ARBA" id="ARBA00012239"/>
    </source>
</evidence>
<evidence type="ECO:0000256" key="10">
    <source>
        <dbReference type="ARBA" id="ARBA00050776"/>
    </source>
</evidence>
<feature type="domain" description="Aminotransferase class V" evidence="11">
    <location>
        <begin position="48"/>
        <end position="416"/>
    </location>
</feature>
<dbReference type="InterPro" id="IPR000192">
    <property type="entry name" value="Aminotrans_V_dom"/>
</dbReference>
<dbReference type="InterPro" id="IPR015422">
    <property type="entry name" value="PyrdxlP-dep_Trfase_small"/>
</dbReference>
<evidence type="ECO:0000256" key="1">
    <source>
        <dbReference type="ARBA" id="ARBA00001933"/>
    </source>
</evidence>
<evidence type="ECO:0000256" key="9">
    <source>
        <dbReference type="ARBA" id="ARBA00022898"/>
    </source>
</evidence>
<dbReference type="RefSeq" id="WP_114583271.1">
    <property type="nucleotide sequence ID" value="NZ_QPMH01000020.1"/>
</dbReference>
<gene>
    <name evidence="12" type="ORF">DRB17_16200</name>
</gene>
<sequence length="428" mass="46462">MNDAGNALADKQTPLSAGDNVRGAFDVEAVRADFPVLHQEVYGKPLAYLDSAASSQKPRQVIRAMDEAYETYYSNVHRGLHYLSQTCTDHFEAAREKVRRFLNAEKAEEIVFTRGATEAINLVAASYGRKFLKAGDEIVLTTMEHHANIVPWQLLREQTGVELKVAPIDDNGDIRAEDVIDLIGPKTGMVAITHISNALGTVVPVKQIVAAAHEAGVPVLVDGCQAAPHIPVDVRDLGADFYAFAPHKLYGPTGVGVLYGRYDRLESMPPYQGGGEMISRVTFEKSNFKKPPHRFEAGTPSIVEAIGLGAAIDYVETVGREAIAAHDARLLAYATRRLSEIEGLHIVGQATDKAAIVSFVTDWAHAHDVGTILDRAGVAVRAGHHCAQPTMDRFGLSSTARASFGIYNTEAEVDQLVDALHMVREIFG</sequence>
<evidence type="ECO:0000256" key="4">
    <source>
        <dbReference type="ARBA" id="ARBA00010447"/>
    </source>
</evidence>
<organism evidence="12 13">
    <name type="scientific">Ferruginivarius sediminum</name>
    <dbReference type="NCBI Taxonomy" id="2661937"/>
    <lineage>
        <taxon>Bacteria</taxon>
        <taxon>Pseudomonadati</taxon>
        <taxon>Pseudomonadota</taxon>
        <taxon>Alphaproteobacteria</taxon>
        <taxon>Rhodospirillales</taxon>
        <taxon>Rhodospirillaceae</taxon>
        <taxon>Ferruginivarius</taxon>
    </lineage>
</organism>
<evidence type="ECO:0000256" key="3">
    <source>
        <dbReference type="ARBA" id="ARBA00003120"/>
    </source>
</evidence>
<dbReference type="SUPFAM" id="SSF53383">
    <property type="entry name" value="PLP-dependent transferases"/>
    <property type="match status" value="1"/>
</dbReference>
<dbReference type="EMBL" id="QPMH01000020">
    <property type="protein sequence ID" value="RDD60742.1"/>
    <property type="molecule type" value="Genomic_DNA"/>
</dbReference>
<evidence type="ECO:0000256" key="7">
    <source>
        <dbReference type="ARBA" id="ARBA00021850"/>
    </source>
</evidence>
<dbReference type="CDD" id="cd06453">
    <property type="entry name" value="SufS_like"/>
    <property type="match status" value="1"/>
</dbReference>
<keyword evidence="8" id="KW-0808">Transferase</keyword>
<evidence type="ECO:0000256" key="6">
    <source>
        <dbReference type="ARBA" id="ARBA00013558"/>
    </source>
</evidence>
<dbReference type="Proteomes" id="UP000253941">
    <property type="component" value="Unassembled WGS sequence"/>
</dbReference>
<dbReference type="AlphaFoldDB" id="A0A369T797"/>
<dbReference type="GO" id="GO:0006534">
    <property type="term" value="P:cysteine metabolic process"/>
    <property type="evidence" value="ECO:0007669"/>
    <property type="project" value="InterPro"/>
</dbReference>
<dbReference type="Gene3D" id="3.90.1150.10">
    <property type="entry name" value="Aspartate Aminotransferase, domain 1"/>
    <property type="match status" value="1"/>
</dbReference>
<dbReference type="PANTHER" id="PTHR43586">
    <property type="entry name" value="CYSTEINE DESULFURASE"/>
    <property type="match status" value="1"/>
</dbReference>
<name>A0A369T797_9PROT</name>
<proteinExistence type="inferred from homology"/>
<comment type="catalytic activity">
    <reaction evidence="10">
        <text>(sulfur carrier)-H + L-cysteine = (sulfur carrier)-SH + L-alanine</text>
        <dbReference type="Rhea" id="RHEA:43892"/>
        <dbReference type="Rhea" id="RHEA-COMP:14737"/>
        <dbReference type="Rhea" id="RHEA-COMP:14739"/>
        <dbReference type="ChEBI" id="CHEBI:29917"/>
        <dbReference type="ChEBI" id="CHEBI:35235"/>
        <dbReference type="ChEBI" id="CHEBI:57972"/>
        <dbReference type="ChEBI" id="CHEBI:64428"/>
        <dbReference type="EC" id="2.8.1.7"/>
    </reaction>
</comment>
<dbReference type="InterPro" id="IPR016454">
    <property type="entry name" value="Cysteine_dSase"/>
</dbReference>
<evidence type="ECO:0000256" key="8">
    <source>
        <dbReference type="ARBA" id="ARBA00022679"/>
    </source>
</evidence>
<evidence type="ECO:0000313" key="12">
    <source>
        <dbReference type="EMBL" id="RDD60742.1"/>
    </source>
</evidence>
<dbReference type="InterPro" id="IPR015424">
    <property type="entry name" value="PyrdxlP-dep_Trfase"/>
</dbReference>
<comment type="function">
    <text evidence="3">Catalyzes the removal of elemental sulfur atoms from cysteine to produce alanine. Seems to participate in the biosynthesis of the nitrogenase metalloclusters by providing the inorganic sulfur required for the Fe-S core formation.</text>
</comment>
<dbReference type="GO" id="GO:0031071">
    <property type="term" value="F:cysteine desulfurase activity"/>
    <property type="evidence" value="ECO:0007669"/>
    <property type="project" value="UniProtKB-EC"/>
</dbReference>
<dbReference type="Pfam" id="PF00266">
    <property type="entry name" value="Aminotran_5"/>
    <property type="match status" value="1"/>
</dbReference>
<comment type="similarity">
    <text evidence="4">Belongs to the class-V pyridoxal-phosphate-dependent aminotransferase family. Csd subfamily.</text>
</comment>
<dbReference type="Gene3D" id="3.40.640.10">
    <property type="entry name" value="Type I PLP-dependent aspartate aminotransferase-like (Major domain)"/>
    <property type="match status" value="1"/>
</dbReference>
<evidence type="ECO:0000259" key="11">
    <source>
        <dbReference type="Pfam" id="PF00266"/>
    </source>
</evidence>
<comment type="function">
    <text evidence="2">Catalyzes the removal of elemental sulfur and selenium atoms from L-cysteine, L-cystine, L-selenocysteine, and L-selenocystine to produce L-alanine.</text>
</comment>
<comment type="caution">
    <text evidence="12">The sequence shown here is derived from an EMBL/GenBank/DDBJ whole genome shotgun (WGS) entry which is preliminary data.</text>
</comment>
<keyword evidence="9" id="KW-0663">Pyridoxal phosphate</keyword>
<dbReference type="GO" id="GO:0030170">
    <property type="term" value="F:pyridoxal phosphate binding"/>
    <property type="evidence" value="ECO:0007669"/>
    <property type="project" value="InterPro"/>
</dbReference>
<comment type="cofactor">
    <cofactor evidence="1">
        <name>pyridoxal 5'-phosphate</name>
        <dbReference type="ChEBI" id="CHEBI:597326"/>
    </cofactor>
</comment>
<dbReference type="InterPro" id="IPR010970">
    <property type="entry name" value="Cys_dSase_SufS"/>
</dbReference>
<dbReference type="PANTHER" id="PTHR43586:SF8">
    <property type="entry name" value="CYSTEINE DESULFURASE 1, CHLOROPLASTIC"/>
    <property type="match status" value="1"/>
</dbReference>
<dbReference type="PIRSF" id="PIRSF005572">
    <property type="entry name" value="NifS"/>
    <property type="match status" value="1"/>
</dbReference>
<reference evidence="12 13" key="1">
    <citation type="submission" date="2018-07" db="EMBL/GenBank/DDBJ databases">
        <title>Venubactetium sediminum gen. nov., sp. nov., isolated from a marine solar saltern.</title>
        <authorList>
            <person name="Wang S."/>
        </authorList>
    </citation>
    <scope>NUCLEOTIDE SEQUENCE [LARGE SCALE GENOMIC DNA]</scope>
    <source>
        <strain evidence="12 13">WD2A32</strain>
    </source>
</reference>
<dbReference type="InterPro" id="IPR015421">
    <property type="entry name" value="PyrdxlP-dep_Trfase_major"/>
</dbReference>
<evidence type="ECO:0000256" key="2">
    <source>
        <dbReference type="ARBA" id="ARBA00002824"/>
    </source>
</evidence>
<dbReference type="EC" id="2.8.1.7" evidence="5"/>
<evidence type="ECO:0000313" key="13">
    <source>
        <dbReference type="Proteomes" id="UP000253941"/>
    </source>
</evidence>
<dbReference type="NCBIfam" id="TIGR01979">
    <property type="entry name" value="sufS"/>
    <property type="match status" value="1"/>
</dbReference>
<keyword evidence="13" id="KW-1185">Reference proteome</keyword>